<feature type="compositionally biased region" description="Basic and acidic residues" evidence="1">
    <location>
        <begin position="1"/>
        <end position="11"/>
    </location>
</feature>
<organism evidence="2 3">
    <name type="scientific">Eumeta variegata</name>
    <name type="common">Bagworm moth</name>
    <name type="synonym">Eumeta japonica</name>
    <dbReference type="NCBI Taxonomy" id="151549"/>
    <lineage>
        <taxon>Eukaryota</taxon>
        <taxon>Metazoa</taxon>
        <taxon>Ecdysozoa</taxon>
        <taxon>Arthropoda</taxon>
        <taxon>Hexapoda</taxon>
        <taxon>Insecta</taxon>
        <taxon>Pterygota</taxon>
        <taxon>Neoptera</taxon>
        <taxon>Endopterygota</taxon>
        <taxon>Lepidoptera</taxon>
        <taxon>Glossata</taxon>
        <taxon>Ditrysia</taxon>
        <taxon>Tineoidea</taxon>
        <taxon>Psychidae</taxon>
        <taxon>Oiketicinae</taxon>
        <taxon>Eumeta</taxon>
    </lineage>
</organism>
<proteinExistence type="predicted"/>
<accession>A0A4C1WEW0</accession>
<gene>
    <name evidence="2" type="ORF">EVAR_35644_1</name>
</gene>
<evidence type="ECO:0000313" key="3">
    <source>
        <dbReference type="Proteomes" id="UP000299102"/>
    </source>
</evidence>
<name>A0A4C1WEW0_EUMVA</name>
<protein>
    <submittedName>
        <fullName evidence="2">Uncharacterized protein</fullName>
    </submittedName>
</protein>
<sequence length="120" mass="12178">MASAGRRRDEGSDNSDDELTPLANDIYGGSSGIVRAGGHSAPVHAHAHRTARARSAQRAVTSPARPAFSAARHRSDSDAAAARAAPSGTRSNAKADCSTPLSIVSRSAAGPPRAPTRPSA</sequence>
<dbReference type="Proteomes" id="UP000299102">
    <property type="component" value="Unassembled WGS sequence"/>
</dbReference>
<evidence type="ECO:0000256" key="1">
    <source>
        <dbReference type="SAM" id="MobiDB-lite"/>
    </source>
</evidence>
<keyword evidence="3" id="KW-1185">Reference proteome</keyword>
<reference evidence="2 3" key="1">
    <citation type="journal article" date="2019" name="Commun. Biol.">
        <title>The bagworm genome reveals a unique fibroin gene that provides high tensile strength.</title>
        <authorList>
            <person name="Kono N."/>
            <person name="Nakamura H."/>
            <person name="Ohtoshi R."/>
            <person name="Tomita M."/>
            <person name="Numata K."/>
            <person name="Arakawa K."/>
        </authorList>
    </citation>
    <scope>NUCLEOTIDE SEQUENCE [LARGE SCALE GENOMIC DNA]</scope>
</reference>
<comment type="caution">
    <text evidence="2">The sequence shown here is derived from an EMBL/GenBank/DDBJ whole genome shotgun (WGS) entry which is preliminary data.</text>
</comment>
<dbReference type="EMBL" id="BGZK01000535">
    <property type="protein sequence ID" value="GBP49022.1"/>
    <property type="molecule type" value="Genomic_DNA"/>
</dbReference>
<feature type="region of interest" description="Disordered" evidence="1">
    <location>
        <begin position="1"/>
        <end position="120"/>
    </location>
</feature>
<dbReference type="OrthoDB" id="7473494at2759"/>
<dbReference type="AlphaFoldDB" id="A0A4C1WEW0"/>
<evidence type="ECO:0000313" key="2">
    <source>
        <dbReference type="EMBL" id="GBP49022.1"/>
    </source>
</evidence>